<feature type="domain" description="Methionyl/Valyl/Leucyl/Isoleucyl-tRNA synthetase anticodon-binding" evidence="14">
    <location>
        <begin position="724"/>
        <end position="875"/>
    </location>
</feature>
<dbReference type="EMBL" id="MCGN01000007">
    <property type="protein sequence ID" value="ORY94747.1"/>
    <property type="molecule type" value="Genomic_DNA"/>
</dbReference>
<dbReference type="FunFam" id="3.90.740.10:FF:000005">
    <property type="entry name" value="Valine--tRNA ligase, mitochondrial"/>
    <property type="match status" value="1"/>
</dbReference>
<dbReference type="GO" id="GO:0004832">
    <property type="term" value="F:valine-tRNA ligase activity"/>
    <property type="evidence" value="ECO:0007669"/>
    <property type="project" value="UniProtKB-EC"/>
</dbReference>
<keyword evidence="4 11" id="KW-0436">Ligase</keyword>
<dbReference type="SUPFAM" id="SSF52374">
    <property type="entry name" value="Nucleotidylyl transferase"/>
    <property type="match status" value="1"/>
</dbReference>
<keyword evidence="8 11" id="KW-0030">Aminoacyl-tRNA synthetase</keyword>
<feature type="coiled-coil region" evidence="12">
    <location>
        <begin position="960"/>
        <end position="1022"/>
    </location>
</feature>
<dbReference type="GO" id="GO:0005524">
    <property type="term" value="F:ATP binding"/>
    <property type="evidence" value="ECO:0007669"/>
    <property type="project" value="UniProtKB-KW"/>
</dbReference>
<sequence>MNLLRCRQVVRLRQSLSLRGYATRPSKPFGKTYDAQAVEEGWYEWWQEEGLFRPQKDSEKKPFTMVTPPPNVTGSLHIGHALTLSVEDALVRYKRMAGHNVDWVPGTDHAGIGTQSVVEKMLKRERGLTRTEMGREAFIDAVWQWREEYGDRILSQMRRMGASVNWDELFFTMDPPRAEAVQNAFMQLYKDGLIYRDTRLVNWCCALETVISDIEVDYKDIEGRTLLSVPGHDKGVEFGVLHRFAYPVVGTSEKLIVSTTRIETMLGDCAVAVHPDDQRYKHLHGKSVLHPILKKEIPIICDDQLVDMEFGTGVVKITPAHDPNDYACARRHQLPITSIFDKLGKLNANAGVSEWIGRDRFELRQQVVDRLSELGSYQGRDDKHVMRVAVCSRSGDVIEPMLQPQWYIRCAGLAETSRKQVEDGLMKIEPASHVQDWYRWLDNIQDWCISRQLWWGHEIPAYQVRLKGHAEDLWVVAKDTAEAEQEARALLEQKGFPPFTPFELQKVKSLQSDDEAMLSLRQDQDVLDTWFSSGLLPLSAFGWTGKPNEPIPNRYPLQVMETGYDILFFWVARMAMLANHFTQRPPFETIYLHAMVRDAQGRKMSKSLGNVIDPLHVMDGVSLQTMQDGLRKSNLAPKEIDRSIKSMEKEYPNGIPACGADSLRFALIAYTQQSRQINLDMNNVVQTTYFCNKLWNLFKFGLGKLDKEGYRYQATVPTAVSLVDRYLLSRMADAVRRCEAGFESYRLHEAADAMRRFIVEDVCDVYVEFSKAALNNPDTKNTTLHLLHHCMDVSLRLAHPFMPFVTEELYHHMNGQLARADAPPSLMVESYPTQQEFNQFHDAQVEDSFQTVLSIIHASRSLRQQQGVSIGHPLSFKIQCDDLTVLDPLVPYMDEVKHFVKASELSMLDPKATNGDAEYIVRAVSDKLKIMVPAAEIVEAQLAKTAAGGADIQNVIKERLGRIDKKLSKLVRNHEKLQERIQKPGYTEAVPEAVQTKDRVKQKDLFVEIEALENDKRILERMRSQPS</sequence>
<dbReference type="InterPro" id="IPR013155">
    <property type="entry name" value="M/V/L/I-tRNA-synth_anticd-bd"/>
</dbReference>
<dbReference type="Proteomes" id="UP000242180">
    <property type="component" value="Unassembled WGS sequence"/>
</dbReference>
<dbReference type="PRINTS" id="PR00986">
    <property type="entry name" value="TRNASYNTHVAL"/>
</dbReference>
<evidence type="ECO:0000256" key="12">
    <source>
        <dbReference type="SAM" id="Coils"/>
    </source>
</evidence>
<dbReference type="InterPro" id="IPR014729">
    <property type="entry name" value="Rossmann-like_a/b/a_fold"/>
</dbReference>
<dbReference type="OMA" id="PKYSCRQ"/>
<organism evidence="15 16">
    <name type="scientific">Syncephalastrum racemosum</name>
    <name type="common">Filamentous fungus</name>
    <dbReference type="NCBI Taxonomy" id="13706"/>
    <lineage>
        <taxon>Eukaryota</taxon>
        <taxon>Fungi</taxon>
        <taxon>Fungi incertae sedis</taxon>
        <taxon>Mucoromycota</taxon>
        <taxon>Mucoromycotina</taxon>
        <taxon>Mucoromycetes</taxon>
        <taxon>Mucorales</taxon>
        <taxon>Syncephalastraceae</taxon>
        <taxon>Syncephalastrum</taxon>
    </lineage>
</organism>
<dbReference type="SUPFAM" id="SSF50677">
    <property type="entry name" value="ValRS/IleRS/LeuRS editing domain"/>
    <property type="match status" value="1"/>
</dbReference>
<dbReference type="NCBIfam" id="TIGR00422">
    <property type="entry name" value="valS"/>
    <property type="match status" value="1"/>
</dbReference>
<dbReference type="AlphaFoldDB" id="A0A1X2H844"/>
<accession>A0A1X2H844</accession>
<evidence type="ECO:0000256" key="4">
    <source>
        <dbReference type="ARBA" id="ARBA00022598"/>
    </source>
</evidence>
<dbReference type="EC" id="6.1.1.9" evidence="3"/>
<evidence type="ECO:0000313" key="15">
    <source>
        <dbReference type="EMBL" id="ORY94747.1"/>
    </source>
</evidence>
<evidence type="ECO:0000256" key="10">
    <source>
        <dbReference type="ARBA" id="ARBA00047552"/>
    </source>
</evidence>
<dbReference type="InterPro" id="IPR033705">
    <property type="entry name" value="Anticodon_Ia_Val"/>
</dbReference>
<dbReference type="Gene3D" id="1.10.730.10">
    <property type="entry name" value="Isoleucyl-tRNA Synthetase, Domain 1"/>
    <property type="match status" value="1"/>
</dbReference>
<protein>
    <recommendedName>
        <fullName evidence="3">valine--tRNA ligase</fullName>
        <ecNumber evidence="3">6.1.1.9</ecNumber>
    </recommendedName>
    <alternativeName>
        <fullName evidence="9">Valyl-tRNA synthetase</fullName>
    </alternativeName>
</protein>
<dbReference type="InterPro" id="IPR001412">
    <property type="entry name" value="aa-tRNA-synth_I_CS"/>
</dbReference>
<dbReference type="InterPro" id="IPR009080">
    <property type="entry name" value="tRNAsynth_Ia_anticodon-bd"/>
</dbReference>
<dbReference type="Gene3D" id="3.40.50.620">
    <property type="entry name" value="HUPs"/>
    <property type="match status" value="2"/>
</dbReference>
<evidence type="ECO:0000256" key="9">
    <source>
        <dbReference type="ARBA" id="ARBA00029936"/>
    </source>
</evidence>
<proteinExistence type="inferred from homology"/>
<evidence type="ECO:0000256" key="8">
    <source>
        <dbReference type="ARBA" id="ARBA00023146"/>
    </source>
</evidence>
<dbReference type="PROSITE" id="PS00178">
    <property type="entry name" value="AA_TRNA_LIGASE_I"/>
    <property type="match status" value="1"/>
</dbReference>
<dbReference type="InterPro" id="IPR009008">
    <property type="entry name" value="Val/Leu/Ile-tRNA-synth_edit"/>
</dbReference>
<evidence type="ECO:0000256" key="6">
    <source>
        <dbReference type="ARBA" id="ARBA00022840"/>
    </source>
</evidence>
<dbReference type="OrthoDB" id="629407at2759"/>
<reference evidence="15 16" key="1">
    <citation type="submission" date="2016-07" db="EMBL/GenBank/DDBJ databases">
        <title>Pervasive Adenine N6-methylation of Active Genes in Fungi.</title>
        <authorList>
            <consortium name="DOE Joint Genome Institute"/>
            <person name="Mondo S.J."/>
            <person name="Dannebaum R.O."/>
            <person name="Kuo R.C."/>
            <person name="Labutti K."/>
            <person name="Haridas S."/>
            <person name="Kuo A."/>
            <person name="Salamov A."/>
            <person name="Ahrendt S.R."/>
            <person name="Lipzen A."/>
            <person name="Sullivan W."/>
            <person name="Andreopoulos W.B."/>
            <person name="Clum A."/>
            <person name="Lindquist E."/>
            <person name="Daum C."/>
            <person name="Ramamoorthy G.K."/>
            <person name="Gryganskyi A."/>
            <person name="Culley D."/>
            <person name="Magnuson J.K."/>
            <person name="James T.Y."/>
            <person name="O'Malley M.A."/>
            <person name="Stajich J.E."/>
            <person name="Spatafora J.W."/>
            <person name="Visel A."/>
            <person name="Grigoriev I.V."/>
        </authorList>
    </citation>
    <scope>NUCLEOTIDE SEQUENCE [LARGE SCALE GENOMIC DNA]</scope>
    <source>
        <strain evidence="15 16">NRRL 2496</strain>
    </source>
</reference>
<dbReference type="PANTHER" id="PTHR11946">
    <property type="entry name" value="VALYL-TRNA SYNTHETASES"/>
    <property type="match status" value="1"/>
</dbReference>
<keyword evidence="5 11" id="KW-0547">Nucleotide-binding</keyword>
<dbReference type="GO" id="GO:0005829">
    <property type="term" value="C:cytosol"/>
    <property type="evidence" value="ECO:0007669"/>
    <property type="project" value="TreeGrafter"/>
</dbReference>
<evidence type="ECO:0000256" key="5">
    <source>
        <dbReference type="ARBA" id="ARBA00022741"/>
    </source>
</evidence>
<dbReference type="CDD" id="cd07962">
    <property type="entry name" value="Anticodon_Ia_Val"/>
    <property type="match status" value="1"/>
</dbReference>
<gene>
    <name evidence="15" type="ORF">BCR43DRAFT_331815</name>
</gene>
<evidence type="ECO:0000259" key="13">
    <source>
        <dbReference type="Pfam" id="PF00133"/>
    </source>
</evidence>
<dbReference type="GO" id="GO:0006438">
    <property type="term" value="P:valyl-tRNA aminoacylation"/>
    <property type="evidence" value="ECO:0007669"/>
    <property type="project" value="InterPro"/>
</dbReference>
<dbReference type="InterPro" id="IPR002303">
    <property type="entry name" value="Valyl-tRNA_ligase"/>
</dbReference>
<dbReference type="GO" id="GO:0002161">
    <property type="term" value="F:aminoacyl-tRNA deacylase activity"/>
    <property type="evidence" value="ECO:0007669"/>
    <property type="project" value="InterPro"/>
</dbReference>
<dbReference type="InterPro" id="IPR002300">
    <property type="entry name" value="aa-tRNA-synth_Ia"/>
</dbReference>
<keyword evidence="7 11" id="KW-0648">Protein biosynthesis</keyword>
<keyword evidence="16" id="KW-1185">Reference proteome</keyword>
<dbReference type="Pfam" id="PF00133">
    <property type="entry name" value="tRNA-synt_1"/>
    <property type="match status" value="1"/>
</dbReference>
<evidence type="ECO:0000256" key="1">
    <source>
        <dbReference type="ARBA" id="ARBA00004496"/>
    </source>
</evidence>
<evidence type="ECO:0000256" key="11">
    <source>
        <dbReference type="RuleBase" id="RU363035"/>
    </source>
</evidence>
<keyword evidence="12" id="KW-0175">Coiled coil</keyword>
<comment type="catalytic activity">
    <reaction evidence="10">
        <text>tRNA(Val) + L-valine + ATP = L-valyl-tRNA(Val) + AMP + diphosphate</text>
        <dbReference type="Rhea" id="RHEA:10704"/>
        <dbReference type="Rhea" id="RHEA-COMP:9672"/>
        <dbReference type="Rhea" id="RHEA-COMP:9708"/>
        <dbReference type="ChEBI" id="CHEBI:30616"/>
        <dbReference type="ChEBI" id="CHEBI:33019"/>
        <dbReference type="ChEBI" id="CHEBI:57762"/>
        <dbReference type="ChEBI" id="CHEBI:78442"/>
        <dbReference type="ChEBI" id="CHEBI:78537"/>
        <dbReference type="ChEBI" id="CHEBI:456215"/>
        <dbReference type="EC" id="6.1.1.9"/>
    </reaction>
</comment>
<feature type="domain" description="Aminoacyl-tRNA synthetase class Ia" evidence="13">
    <location>
        <begin position="42"/>
        <end position="680"/>
    </location>
</feature>
<evidence type="ECO:0000256" key="2">
    <source>
        <dbReference type="ARBA" id="ARBA00005594"/>
    </source>
</evidence>
<dbReference type="NCBIfam" id="NF004349">
    <property type="entry name" value="PRK05729.1"/>
    <property type="match status" value="1"/>
</dbReference>
<comment type="subcellular location">
    <subcellularLocation>
        <location evidence="1">Cytoplasm</location>
    </subcellularLocation>
</comment>
<dbReference type="PANTHER" id="PTHR11946:SF109">
    <property type="entry name" value="VALINE--TRNA LIGASE"/>
    <property type="match status" value="1"/>
</dbReference>
<dbReference type="CDD" id="cd00817">
    <property type="entry name" value="ValRS_core"/>
    <property type="match status" value="1"/>
</dbReference>
<dbReference type="HAMAP" id="MF_02004">
    <property type="entry name" value="Val_tRNA_synth_type1"/>
    <property type="match status" value="1"/>
</dbReference>
<name>A0A1X2H844_SYNRA</name>
<dbReference type="Pfam" id="PF08264">
    <property type="entry name" value="Anticodon_1"/>
    <property type="match status" value="1"/>
</dbReference>
<evidence type="ECO:0000259" key="14">
    <source>
        <dbReference type="Pfam" id="PF08264"/>
    </source>
</evidence>
<dbReference type="InParanoid" id="A0A1X2H844"/>
<comment type="similarity">
    <text evidence="2 11">Belongs to the class-I aminoacyl-tRNA synthetase family.</text>
</comment>
<keyword evidence="6 11" id="KW-0067">ATP-binding</keyword>
<dbReference type="STRING" id="13706.A0A1X2H844"/>
<evidence type="ECO:0000256" key="3">
    <source>
        <dbReference type="ARBA" id="ARBA00013169"/>
    </source>
</evidence>
<comment type="caution">
    <text evidence="15">The sequence shown here is derived from an EMBL/GenBank/DDBJ whole genome shotgun (WGS) entry which is preliminary data.</text>
</comment>
<evidence type="ECO:0000256" key="7">
    <source>
        <dbReference type="ARBA" id="ARBA00022917"/>
    </source>
</evidence>
<dbReference type="SUPFAM" id="SSF47323">
    <property type="entry name" value="Anticodon-binding domain of a subclass of class I aminoacyl-tRNA synthetases"/>
    <property type="match status" value="1"/>
</dbReference>
<dbReference type="Gene3D" id="3.90.740.10">
    <property type="entry name" value="Valyl/Leucyl/Isoleucyl-tRNA synthetase, editing domain"/>
    <property type="match status" value="1"/>
</dbReference>
<evidence type="ECO:0000313" key="16">
    <source>
        <dbReference type="Proteomes" id="UP000242180"/>
    </source>
</evidence>
<dbReference type="FunFam" id="3.40.50.620:FF:000020">
    <property type="entry name" value="Valine--tRNA ligase, mitochondrial"/>
    <property type="match status" value="1"/>
</dbReference>